<dbReference type="PROSITE" id="PS50235">
    <property type="entry name" value="USP_3"/>
    <property type="match status" value="1"/>
</dbReference>
<feature type="region of interest" description="Disordered" evidence="2">
    <location>
        <begin position="172"/>
        <end position="203"/>
    </location>
</feature>
<dbReference type="PANTHER" id="PTHR21646">
    <property type="entry name" value="UBIQUITIN CARBOXYL-TERMINAL HYDROLASE"/>
    <property type="match status" value="1"/>
</dbReference>
<dbReference type="Pfam" id="PF00443">
    <property type="entry name" value="UCH"/>
    <property type="match status" value="1"/>
</dbReference>
<dbReference type="GO" id="GO:0004843">
    <property type="term" value="F:cysteine-type deubiquitinase activity"/>
    <property type="evidence" value="ECO:0007669"/>
    <property type="project" value="InterPro"/>
</dbReference>
<evidence type="ECO:0000313" key="5">
    <source>
        <dbReference type="Proteomes" id="UP000886520"/>
    </source>
</evidence>
<feature type="compositionally biased region" description="Basic and acidic residues" evidence="2">
    <location>
        <begin position="190"/>
        <end position="203"/>
    </location>
</feature>
<dbReference type="InterPro" id="IPR050185">
    <property type="entry name" value="Ub_carboxyl-term_hydrolase"/>
</dbReference>
<dbReference type="PROSITE" id="PS00973">
    <property type="entry name" value="USP_2"/>
    <property type="match status" value="1"/>
</dbReference>
<dbReference type="EMBL" id="JABFUD020000023">
    <property type="protein sequence ID" value="KAI5061326.1"/>
    <property type="molecule type" value="Genomic_DNA"/>
</dbReference>
<comment type="caution">
    <text evidence="4">The sequence shown here is derived from an EMBL/GenBank/DDBJ whole genome shotgun (WGS) entry which is preliminary data.</text>
</comment>
<dbReference type="PANTHER" id="PTHR21646:SF39">
    <property type="entry name" value="UBIQUITIN CARBOXYL-TERMINAL HYDROLASE 16"/>
    <property type="match status" value="1"/>
</dbReference>
<dbReference type="InterPro" id="IPR028889">
    <property type="entry name" value="USP"/>
</dbReference>
<evidence type="ECO:0000256" key="2">
    <source>
        <dbReference type="SAM" id="MobiDB-lite"/>
    </source>
</evidence>
<organism evidence="4 5">
    <name type="scientific">Adiantum capillus-veneris</name>
    <name type="common">Maidenhair fern</name>
    <dbReference type="NCBI Taxonomy" id="13818"/>
    <lineage>
        <taxon>Eukaryota</taxon>
        <taxon>Viridiplantae</taxon>
        <taxon>Streptophyta</taxon>
        <taxon>Embryophyta</taxon>
        <taxon>Tracheophyta</taxon>
        <taxon>Polypodiopsida</taxon>
        <taxon>Polypodiidae</taxon>
        <taxon>Polypodiales</taxon>
        <taxon>Pteridineae</taxon>
        <taxon>Pteridaceae</taxon>
        <taxon>Vittarioideae</taxon>
        <taxon>Adiantum</taxon>
    </lineage>
</organism>
<keyword evidence="5" id="KW-1185">Reference proteome</keyword>
<sequence>MNCDHLSMANSNASSSDFGMRRGWRVPSTWGSDGKVCNPCSLFDAICAKAPRFRGFQQQDSHELLRYLLEGLNLEESGAATNLFTGDYRKVISTSFSKVLGQNGHSGDSEAAEEDKEHGKASKPSNVTPTLVESVFGGQLSSTVHCLECGHISVVYEAMLDLSLQIPTRQIPKKRQECEEQRNLNLPGGRSEESLQEDTKCEEQDGVLETQETLIASTLRTSASTGCLLRSSLSAQSDHFDSTLAIGDEPPKAGFPSSDPDCWNSRGSFAEDIQHSTDSPENTFSTNDEACIHSDLCKSGSDSSTLELSIDLNASKINTRLCNDVTFNGGVSSGLLQSNMPEGVSSAAHSCELVQGKSGISPLPYEPLATAIGTNEKGSDFLEYAATECNFHKLSCTEGKDLASSVLEENNGSCSQHLETVEALSGQNEAFKGHQEVSEHPNLMNFGRETICEASDKVKDALGSEQFTDSEDTAVPLSLEVCLADFIKSELLCGENAWECAKCSRLVEGTPSKYKSKVAVGHLSNELIKCLGDDLAESRVEKVALADAEALSRASSIKFEANFSVSAIGNDKVEQTQSDCANSSKLEEKCSVFEGEDNHKIIAQAERTCDSQILLTEKSVISHPLLNKHEQPEGNGLSHTCSKMLPNLKMERLSFFSNLFFKAENHKVKNDQQDKLVKRQATKKLLICKVPLVLTVHLKRFAQDVRGRLNKLSGHVAFSEYLNLRSFLDPRSPDYDDCVYQLVGIVEHGGTMRGGHYVAYVRGPNSDEMSDTKDHAWYHISDSIVSKCTLQDVLGREAYLLFYERHNVKKEG</sequence>
<evidence type="ECO:0000259" key="3">
    <source>
        <dbReference type="PROSITE" id="PS50235"/>
    </source>
</evidence>
<dbReference type="Gene3D" id="3.90.70.10">
    <property type="entry name" value="Cysteine proteinases"/>
    <property type="match status" value="2"/>
</dbReference>
<proteinExistence type="inferred from homology"/>
<dbReference type="InterPro" id="IPR001394">
    <property type="entry name" value="Peptidase_C19_UCH"/>
</dbReference>
<dbReference type="OrthoDB" id="2020758at2759"/>
<dbReference type="Proteomes" id="UP000886520">
    <property type="component" value="Chromosome 23"/>
</dbReference>
<reference evidence="4" key="1">
    <citation type="submission" date="2021-01" db="EMBL/GenBank/DDBJ databases">
        <title>Adiantum capillus-veneris genome.</title>
        <authorList>
            <person name="Fang Y."/>
            <person name="Liao Q."/>
        </authorList>
    </citation>
    <scope>NUCLEOTIDE SEQUENCE</scope>
    <source>
        <strain evidence="4">H3</strain>
        <tissue evidence="4">Leaf</tissue>
    </source>
</reference>
<feature type="domain" description="USP" evidence="3">
    <location>
        <begin position="1"/>
        <end position="806"/>
    </location>
</feature>
<gene>
    <name evidence="4" type="ORF">GOP47_0023831</name>
</gene>
<dbReference type="InterPro" id="IPR018200">
    <property type="entry name" value="USP_CS"/>
</dbReference>
<dbReference type="SUPFAM" id="SSF54001">
    <property type="entry name" value="Cysteine proteinases"/>
    <property type="match status" value="1"/>
</dbReference>
<name>A0A9D4U491_ADICA</name>
<protein>
    <recommendedName>
        <fullName evidence="3">USP domain-containing protein</fullName>
    </recommendedName>
</protein>
<evidence type="ECO:0000256" key="1">
    <source>
        <dbReference type="ARBA" id="ARBA00009085"/>
    </source>
</evidence>
<dbReference type="AlphaFoldDB" id="A0A9D4U491"/>
<accession>A0A9D4U491</accession>
<evidence type="ECO:0000313" key="4">
    <source>
        <dbReference type="EMBL" id="KAI5061326.1"/>
    </source>
</evidence>
<comment type="similarity">
    <text evidence="1">Belongs to the peptidase C19 family.</text>
</comment>
<dbReference type="GO" id="GO:0016579">
    <property type="term" value="P:protein deubiquitination"/>
    <property type="evidence" value="ECO:0007669"/>
    <property type="project" value="InterPro"/>
</dbReference>
<feature type="region of interest" description="Disordered" evidence="2">
    <location>
        <begin position="101"/>
        <end position="128"/>
    </location>
</feature>
<dbReference type="InterPro" id="IPR038765">
    <property type="entry name" value="Papain-like_cys_pep_sf"/>
</dbReference>